<keyword evidence="3" id="KW-0238">DNA-binding</keyword>
<evidence type="ECO:0000256" key="1">
    <source>
        <dbReference type="ARBA" id="ARBA00022723"/>
    </source>
</evidence>
<feature type="compositionally biased region" description="Polar residues" evidence="6">
    <location>
        <begin position="169"/>
        <end position="185"/>
    </location>
</feature>
<evidence type="ECO:0000256" key="6">
    <source>
        <dbReference type="SAM" id="MobiDB-lite"/>
    </source>
</evidence>
<dbReference type="GO" id="GO:0000981">
    <property type="term" value="F:DNA-binding transcription factor activity, RNA polymerase II-specific"/>
    <property type="evidence" value="ECO:0007669"/>
    <property type="project" value="InterPro"/>
</dbReference>
<dbReference type="SMART" id="SM00066">
    <property type="entry name" value="GAL4"/>
    <property type="match status" value="1"/>
</dbReference>
<keyword evidence="4" id="KW-0804">Transcription</keyword>
<dbReference type="EMBL" id="JAHLUH010000013">
    <property type="protein sequence ID" value="KAG7725258.1"/>
    <property type="molecule type" value="Genomic_DNA"/>
</dbReference>
<evidence type="ECO:0000256" key="3">
    <source>
        <dbReference type="ARBA" id="ARBA00023125"/>
    </source>
</evidence>
<dbReference type="CDD" id="cd12148">
    <property type="entry name" value="fungal_TF_MHR"/>
    <property type="match status" value="1"/>
</dbReference>
<keyword evidence="2" id="KW-0805">Transcription regulation</keyword>
<protein>
    <recommendedName>
        <fullName evidence="11">Zn(2)-C6 fungal-type domain-containing protein</fullName>
    </recommendedName>
</protein>
<dbReference type="GO" id="GO:0008270">
    <property type="term" value="F:zinc ion binding"/>
    <property type="evidence" value="ECO:0007669"/>
    <property type="project" value="InterPro"/>
</dbReference>
<dbReference type="Gene3D" id="4.10.240.10">
    <property type="entry name" value="Zn(2)-C6 fungal-type DNA-binding domain"/>
    <property type="match status" value="1"/>
</dbReference>
<evidence type="ECO:0000256" key="4">
    <source>
        <dbReference type="ARBA" id="ARBA00023163"/>
    </source>
</evidence>
<evidence type="ECO:0000313" key="10">
    <source>
        <dbReference type="Proteomes" id="UP000738402"/>
    </source>
</evidence>
<dbReference type="InterPro" id="IPR007219">
    <property type="entry name" value="XnlR_reg_dom"/>
</dbReference>
<dbReference type="Pfam" id="PF04082">
    <property type="entry name" value="Fungal_trans"/>
    <property type="match status" value="1"/>
</dbReference>
<name>A0AAN6HZQ7_9ASCO</name>
<dbReference type="PANTHER" id="PTHR31069:SF12">
    <property type="entry name" value="TRANSCRIPTION FACTOR DOMAIN-CONTAINING PROTEIN"/>
    <property type="match status" value="1"/>
</dbReference>
<dbReference type="GO" id="GO:0000978">
    <property type="term" value="F:RNA polymerase II cis-regulatory region sequence-specific DNA binding"/>
    <property type="evidence" value="ECO:0007669"/>
    <property type="project" value="TreeGrafter"/>
</dbReference>
<feature type="domain" description="Zn(2)-C6 fungal-type" evidence="7">
    <location>
        <begin position="36"/>
        <end position="93"/>
    </location>
</feature>
<feature type="region of interest" description="Disordered" evidence="6">
    <location>
        <begin position="1"/>
        <end position="33"/>
    </location>
</feature>
<dbReference type="GO" id="GO:0045944">
    <property type="term" value="P:positive regulation of transcription by RNA polymerase II"/>
    <property type="evidence" value="ECO:0007669"/>
    <property type="project" value="TreeGrafter"/>
</dbReference>
<comment type="caution">
    <text evidence="9">The sequence shown here is derived from an EMBL/GenBank/DDBJ whole genome shotgun (WGS) entry which is preliminary data.</text>
</comment>
<dbReference type="InterPro" id="IPR050675">
    <property type="entry name" value="OAF3"/>
</dbReference>
<evidence type="ECO:0008006" key="11">
    <source>
        <dbReference type="Google" id="ProtNLM"/>
    </source>
</evidence>
<evidence type="ECO:0000256" key="5">
    <source>
        <dbReference type="ARBA" id="ARBA00023242"/>
    </source>
</evidence>
<dbReference type="InterPro" id="IPR001138">
    <property type="entry name" value="Zn2Cys6_DnaBD"/>
</dbReference>
<feature type="region of interest" description="Disordered" evidence="6">
    <location>
        <begin position="169"/>
        <end position="191"/>
    </location>
</feature>
<dbReference type="GO" id="GO:0006351">
    <property type="term" value="P:DNA-templated transcription"/>
    <property type="evidence" value="ECO:0007669"/>
    <property type="project" value="InterPro"/>
</dbReference>
<dbReference type="PANTHER" id="PTHR31069">
    <property type="entry name" value="OLEATE-ACTIVATED TRANSCRIPTION FACTOR 1-RELATED"/>
    <property type="match status" value="1"/>
</dbReference>
<dbReference type="GO" id="GO:0005634">
    <property type="term" value="C:nucleus"/>
    <property type="evidence" value="ECO:0007669"/>
    <property type="project" value="TreeGrafter"/>
</dbReference>
<organism evidence="9 10">
    <name type="scientific">Ogataea haglerorum</name>
    <dbReference type="NCBI Taxonomy" id="1937702"/>
    <lineage>
        <taxon>Eukaryota</taxon>
        <taxon>Fungi</taxon>
        <taxon>Dikarya</taxon>
        <taxon>Ascomycota</taxon>
        <taxon>Saccharomycotina</taxon>
        <taxon>Pichiomycetes</taxon>
        <taxon>Pichiales</taxon>
        <taxon>Pichiaceae</taxon>
        <taxon>Ogataea</taxon>
    </lineage>
</organism>
<evidence type="ECO:0000313" key="9">
    <source>
        <dbReference type="EMBL" id="KAG7725258.1"/>
    </source>
</evidence>
<dbReference type="Proteomes" id="UP000738402">
    <property type="component" value="Unassembled WGS sequence"/>
</dbReference>
<accession>A0AAN6HZQ7</accession>
<evidence type="ECO:0000259" key="7">
    <source>
        <dbReference type="SMART" id="SM00066"/>
    </source>
</evidence>
<dbReference type="SMART" id="SM00906">
    <property type="entry name" value="Fungal_trans"/>
    <property type="match status" value="1"/>
</dbReference>
<evidence type="ECO:0000256" key="2">
    <source>
        <dbReference type="ARBA" id="ARBA00023015"/>
    </source>
</evidence>
<sequence>MQSPQKSVLPDISFGHMSSTENTAETRDARPKAKRNRLPLSCTICRKRKVKVSIGCRSANPQCDRGRPHCKVCEKYKVAYLCSYQDSSWTAEKNDRSSYPQMAATPDSPMYSNKGSIDQSTSVVSPFNHLPSQFDTREPKRQHLSPDRAYIESHHRFNSFVSTSPYVVPSVNHNGSNERTTSQPPQGLAQDADKPVINELQLLKEKIRQIEASIAVADLSQPRIHNPPHLPPLTPQVPSQTPTPIAAPVPYRTQLPPIQSWNSNKTYNLPPLKSSPHVPQQEGNVANSVVPPDSGMDPADAFNFYDHYVPVHLLHARTSNHGPLMWVTMVKKDQFLRPLWFKIAEYRKKNKLPAVLQAQLSGNVGPEEKEFRQKIYETEGVVDVLPYKSDKKEKFAFLTVEQMRDYIRKDVALNLYTNMDPDARTISQILKSLPNRKVLWLLVDRFFRFVYPFIPILDEKTFVADTEAIIGPREYEETEIKTLKICRRLNFATIGSLLIILRMAHLSLHSNYEEINEMPERSEEEKYLLQHPIDIEVISVAQLCLNHFKLLKRLALSAFQCALLMKEYRFIAPEDGSDGFGDGEGQIFSGMLTQMAISIGLNRDPDHFSMVHDSKNLNNLWRKIWFRLRDSDVHQASQMGNPLMIRADQFDTKMPVFDSELSNTSDLALEEVVIECLNERSDLHDLISDLTSSVLDITQKSTVEALLLKIEAIESFIKRRFGSVKDILTLDKGSHLENIKRVYRIIGYLEARSLVHPVLYHIFLFYSCKPNLRACSYLMKVILQKVVEVNSLFMQLLKRNYLFFGLGFDLILTPILESSMHKALQFQFSLFIRARHHKQQLLAQSPQPDRKLIGLITKFTDDTILPNIRIYLRGLTLISKKYFYAWRMSKAQNIILKLMEDPDTFFTEKELFNNAPDIFEGYTAADFELLAELGNMKRYVVHPATSDCSLSQDVPDNVASSGSEFLDPTPDNQEVDNFWLELIFRFNSIMASKNVPPPESMPESVWTGSFEGQTPGGSLEDTSIWGGLPQAECAIEIDQLFNDAPMFDDVNFLNSDLLQEK</sequence>
<dbReference type="CDD" id="cd00067">
    <property type="entry name" value="GAL4"/>
    <property type="match status" value="1"/>
</dbReference>
<gene>
    <name evidence="9" type="ORF">KL933_004272</name>
</gene>
<keyword evidence="5" id="KW-0539">Nucleus</keyword>
<dbReference type="InterPro" id="IPR036864">
    <property type="entry name" value="Zn2-C6_fun-type_DNA-bd_sf"/>
</dbReference>
<evidence type="ECO:0000259" key="8">
    <source>
        <dbReference type="SMART" id="SM00906"/>
    </source>
</evidence>
<dbReference type="AlphaFoldDB" id="A0AAN6HZQ7"/>
<reference evidence="9" key="1">
    <citation type="journal article" date="2021" name="G3 (Bethesda)">
        <title>Genomic diversity, chromosomal rearrangements, and interspecies hybridization in the ogataea polymorpha species complex.</title>
        <authorList>
            <person name="Hanson S.J."/>
            <person name="Cinneide E.O."/>
            <person name="Salzberg L.I."/>
            <person name="Wolfe K.H."/>
            <person name="McGowan J."/>
            <person name="Fitzpatrick D.A."/>
            <person name="Matlin K."/>
        </authorList>
    </citation>
    <scope>NUCLEOTIDE SEQUENCE</scope>
    <source>
        <strain evidence="9">83-405-1</strain>
    </source>
</reference>
<keyword evidence="1" id="KW-0479">Metal-binding</keyword>
<proteinExistence type="predicted"/>
<feature type="domain" description="Xylanolytic transcriptional activator regulatory" evidence="8">
    <location>
        <begin position="585"/>
        <end position="661"/>
    </location>
</feature>